<dbReference type="NCBIfam" id="TIGR00697">
    <property type="entry name" value="queuosine precursor transporter"/>
    <property type="match status" value="1"/>
</dbReference>
<dbReference type="AlphaFoldDB" id="F0RYS3"/>
<comment type="function">
    <text evidence="1">Involved in the import of queuosine (Q) precursors, required for Q precursor salvage.</text>
</comment>
<feature type="transmembrane region" description="Helical" evidence="1">
    <location>
        <begin position="117"/>
        <end position="138"/>
    </location>
</feature>
<feature type="transmembrane region" description="Helical" evidence="1">
    <location>
        <begin position="27"/>
        <end position="44"/>
    </location>
</feature>
<dbReference type="STRING" id="158189.SpiBuddy_1234"/>
<feature type="transmembrane region" description="Helical" evidence="1">
    <location>
        <begin position="50"/>
        <end position="72"/>
    </location>
</feature>
<dbReference type="PANTHER" id="PTHR34300:SF2">
    <property type="entry name" value="QUEUOSINE PRECURSOR TRANSPORTER-RELATED"/>
    <property type="match status" value="1"/>
</dbReference>
<dbReference type="GO" id="GO:0022857">
    <property type="term" value="F:transmembrane transporter activity"/>
    <property type="evidence" value="ECO:0007669"/>
    <property type="project" value="UniProtKB-UniRule"/>
</dbReference>
<dbReference type="EMBL" id="CP002541">
    <property type="protein sequence ID" value="ADY13059.1"/>
    <property type="molecule type" value="Genomic_DNA"/>
</dbReference>
<reference evidence="3" key="1">
    <citation type="submission" date="2011-02" db="EMBL/GenBank/DDBJ databases">
        <title>Complete sequence of Spirochaeta sp. Buddy.</title>
        <authorList>
            <person name="Lucas S."/>
            <person name="Copeland A."/>
            <person name="Lapidus A."/>
            <person name="Cheng J.-F."/>
            <person name="Goodwin L."/>
            <person name="Pitluck S."/>
            <person name="Zeytun A."/>
            <person name="Detter J.C."/>
            <person name="Han C."/>
            <person name="Tapia R."/>
            <person name="Land M."/>
            <person name="Hauser L."/>
            <person name="Kyrpides N."/>
            <person name="Ivanova N."/>
            <person name="Mikhailova N."/>
            <person name="Pagani I."/>
            <person name="Ritalahti K.M."/>
            <person name="Loeffler F.E."/>
            <person name="Woyke T."/>
        </authorList>
    </citation>
    <scope>NUCLEOTIDE SEQUENCE [LARGE SCALE GENOMIC DNA]</scope>
    <source>
        <strain evidence="3">ATCC BAA-1886 / DSM 22777 / Buddy</strain>
    </source>
</reference>
<feature type="transmembrane region" description="Helical" evidence="1">
    <location>
        <begin position="6"/>
        <end position="22"/>
    </location>
</feature>
<dbReference type="InterPro" id="IPR003744">
    <property type="entry name" value="YhhQ"/>
</dbReference>
<feature type="transmembrane region" description="Helical" evidence="1">
    <location>
        <begin position="159"/>
        <end position="185"/>
    </location>
</feature>
<dbReference type="HOGENOM" id="CLU_075503_2_1_12"/>
<keyword evidence="1" id="KW-1133">Transmembrane helix</keyword>
<organism evidence="2 3">
    <name type="scientific">Sphaerochaeta globosa (strain ATCC BAA-1886 / DSM 22777 / Buddy)</name>
    <name type="common">Spirochaeta sp. (strain Buddy)</name>
    <dbReference type="NCBI Taxonomy" id="158189"/>
    <lineage>
        <taxon>Bacteria</taxon>
        <taxon>Pseudomonadati</taxon>
        <taxon>Spirochaetota</taxon>
        <taxon>Spirochaetia</taxon>
        <taxon>Spirochaetales</taxon>
        <taxon>Sphaerochaetaceae</taxon>
        <taxon>Sphaerochaeta</taxon>
    </lineage>
</organism>
<keyword evidence="1" id="KW-0813">Transport</keyword>
<comment type="subcellular location">
    <subcellularLocation>
        <location evidence="1">Cell inner membrane</location>
        <topology evidence="1">Multi-pass membrane protein</topology>
    </subcellularLocation>
</comment>
<dbReference type="eggNOG" id="COG1738">
    <property type="taxonomic scope" value="Bacteria"/>
</dbReference>
<dbReference type="KEGG" id="sbu:SpiBuddy_1234"/>
<keyword evidence="1" id="KW-0472">Membrane</keyword>
<keyword evidence="1" id="KW-0997">Cell inner membrane</keyword>
<dbReference type="PANTHER" id="PTHR34300">
    <property type="entry name" value="QUEUOSINE PRECURSOR TRANSPORTER-RELATED"/>
    <property type="match status" value="1"/>
</dbReference>
<gene>
    <name evidence="2" type="ordered locus">SpiBuddy_1234</name>
</gene>
<keyword evidence="1" id="KW-0812">Transmembrane</keyword>
<dbReference type="RefSeq" id="WP_013606910.1">
    <property type="nucleotide sequence ID" value="NC_015152.1"/>
</dbReference>
<feature type="transmembrane region" description="Helical" evidence="1">
    <location>
        <begin position="84"/>
        <end position="105"/>
    </location>
</feature>
<dbReference type="Proteomes" id="UP000008466">
    <property type="component" value="Chromosome"/>
</dbReference>
<dbReference type="OrthoDB" id="9805479at2"/>
<evidence type="ECO:0000313" key="2">
    <source>
        <dbReference type="EMBL" id="ADY13059.1"/>
    </source>
</evidence>
<dbReference type="Pfam" id="PF02592">
    <property type="entry name" value="Vut_1"/>
    <property type="match status" value="1"/>
</dbReference>
<feature type="transmembrane region" description="Helical" evidence="1">
    <location>
        <begin position="191"/>
        <end position="209"/>
    </location>
</feature>
<dbReference type="HAMAP" id="MF_02088">
    <property type="entry name" value="Q_prec_transport"/>
    <property type="match status" value="1"/>
</dbReference>
<keyword evidence="3" id="KW-1185">Reference proteome</keyword>
<evidence type="ECO:0000256" key="1">
    <source>
        <dbReference type="HAMAP-Rule" id="MF_02088"/>
    </source>
</evidence>
<evidence type="ECO:0000313" key="3">
    <source>
        <dbReference type="Proteomes" id="UP000008466"/>
    </source>
</evidence>
<proteinExistence type="inferred from homology"/>
<sequence>MNELYWFVMLLCNFVLIMIAFRKWGKLGLYIWVPISVIVANIQVTKNVMLFGLEATLGNIVYATGFLATDILSECYGKKESAKAVAIGFFSLLTMTILMQVALFFEPASSDLSQASLAQIFGLMPRIALGSLIAYVVSNLHDIWAFDFWKRKKPGRNFLWLRNNLSTFVSQFIDTLLFTLIAFWGVYPSSVLIQIMISTYLLKWVVAVFDTPFMYLARHWYDKGVLPTPTI</sequence>
<comment type="similarity">
    <text evidence="1">Belongs to the vitamin uptake transporter (VUT/ECF) (TC 2.A.88) family. Q precursor transporter subfamily.</text>
</comment>
<name>F0RYS3_SPHGB</name>
<protein>
    <recommendedName>
        <fullName evidence="1">Probable queuosine precursor transporter</fullName>
        <shortName evidence="1">Q precursor transporter</shortName>
    </recommendedName>
</protein>
<dbReference type="GO" id="GO:0005886">
    <property type="term" value="C:plasma membrane"/>
    <property type="evidence" value="ECO:0007669"/>
    <property type="project" value="UniProtKB-SubCell"/>
</dbReference>
<accession>F0RYS3</accession>
<keyword evidence="1" id="KW-1003">Cell membrane</keyword>